<gene>
    <name evidence="1" type="ordered locus">Mesci_3799</name>
</gene>
<evidence type="ECO:0000313" key="1">
    <source>
        <dbReference type="EMBL" id="ADV12916.1"/>
    </source>
</evidence>
<dbReference type="RefSeq" id="WP_013531582.1">
    <property type="nucleotide sequence ID" value="NC_014923.1"/>
</dbReference>
<evidence type="ECO:0000313" key="2">
    <source>
        <dbReference type="Proteomes" id="UP000007471"/>
    </source>
</evidence>
<dbReference type="OrthoDB" id="8086339at2"/>
<sequence length="97" mass="9980">MDPATAAVLLLLSCSQGQAPVCKPIDAAPTTYASLDVCLASLKDRLAGAPNGKIVGRCRPVDETVTGSLPAGYTTVVVTRGVGNKAISNNYIVPHKE</sequence>
<dbReference type="EMBL" id="CP002447">
    <property type="protein sequence ID" value="ADV12916.1"/>
    <property type="molecule type" value="Genomic_DNA"/>
</dbReference>
<accession>E8T7R5</accession>
<protein>
    <submittedName>
        <fullName evidence="1">Uncharacterized protein</fullName>
    </submittedName>
</protein>
<dbReference type="HOGENOM" id="CLU_183707_0_0_5"/>
<dbReference type="KEGG" id="mci:Mesci_3799"/>
<reference evidence="2" key="1">
    <citation type="submission" date="2011-01" db="EMBL/GenBank/DDBJ databases">
        <title>Complete sequence of chromosome of Mesorhizobium ciceri bv. biserrulae WSM1271.</title>
        <authorList>
            <person name="Lucas S."/>
            <person name="Copeland A."/>
            <person name="Lapidus A."/>
            <person name="Cheng J.-F."/>
            <person name="Goodwin L."/>
            <person name="Pitluck S."/>
            <person name="Teshima H."/>
            <person name="Detter J.C."/>
            <person name="Han C."/>
            <person name="Tapia R."/>
            <person name="Land M."/>
            <person name="Hauser L."/>
            <person name="Kyrpides N."/>
            <person name="Ivanova N."/>
            <person name="Nandasena K."/>
            <person name="Reeve W.G."/>
            <person name="Howieson J.G."/>
            <person name="O'Hara G."/>
            <person name="Tiwari R.P."/>
            <person name="Woyke T."/>
        </authorList>
    </citation>
    <scope>NUCLEOTIDE SEQUENCE [LARGE SCALE GENOMIC DNA]</scope>
    <source>
        <strain evidence="2">HAMBI 2942 / LMG 23838 / WSM1271</strain>
    </source>
</reference>
<proteinExistence type="predicted"/>
<dbReference type="AlphaFoldDB" id="E8T7R5"/>
<dbReference type="Proteomes" id="UP000007471">
    <property type="component" value="Chromosome"/>
</dbReference>
<organism evidence="1 2">
    <name type="scientific">Mesorhizobium ciceri biovar biserrulae (strain HAMBI 2942 / LMG 23838 / WSM1271)</name>
    <dbReference type="NCBI Taxonomy" id="765698"/>
    <lineage>
        <taxon>Bacteria</taxon>
        <taxon>Pseudomonadati</taxon>
        <taxon>Pseudomonadota</taxon>
        <taxon>Alphaproteobacteria</taxon>
        <taxon>Hyphomicrobiales</taxon>
        <taxon>Phyllobacteriaceae</taxon>
        <taxon>Mesorhizobium</taxon>
    </lineage>
</organism>
<name>E8T7R5_MESCW</name>